<evidence type="ECO:0000313" key="1">
    <source>
        <dbReference type="EMBL" id="MBB6431132.1"/>
    </source>
</evidence>
<dbReference type="EMBL" id="JACHGY010000001">
    <property type="protein sequence ID" value="MBB6431132.1"/>
    <property type="molecule type" value="Genomic_DNA"/>
</dbReference>
<name>A0A7X0LLL4_9BACT</name>
<sequence>MEDSPNTHIVPTHDHEQSPGYQLCTAIGGKSGGQTFMAHIEQADHEIDGERYHRIDAYRFASEGLLRGAWGRG</sequence>
<gene>
    <name evidence="1" type="ORF">HNQ40_002938</name>
</gene>
<organism evidence="1 2">
    <name type="scientific">Algisphaera agarilytica</name>
    <dbReference type="NCBI Taxonomy" id="1385975"/>
    <lineage>
        <taxon>Bacteria</taxon>
        <taxon>Pseudomonadati</taxon>
        <taxon>Planctomycetota</taxon>
        <taxon>Phycisphaerae</taxon>
        <taxon>Phycisphaerales</taxon>
        <taxon>Phycisphaeraceae</taxon>
        <taxon>Algisphaera</taxon>
    </lineage>
</organism>
<dbReference type="AlphaFoldDB" id="A0A7X0LLL4"/>
<reference evidence="1 2" key="1">
    <citation type="submission" date="2020-08" db="EMBL/GenBank/DDBJ databases">
        <title>Genomic Encyclopedia of Type Strains, Phase IV (KMG-IV): sequencing the most valuable type-strain genomes for metagenomic binning, comparative biology and taxonomic classification.</title>
        <authorList>
            <person name="Goeker M."/>
        </authorList>
    </citation>
    <scope>NUCLEOTIDE SEQUENCE [LARGE SCALE GENOMIC DNA]</scope>
    <source>
        <strain evidence="1 2">DSM 103725</strain>
    </source>
</reference>
<dbReference type="Proteomes" id="UP000541810">
    <property type="component" value="Unassembled WGS sequence"/>
</dbReference>
<keyword evidence="2" id="KW-1185">Reference proteome</keyword>
<protein>
    <submittedName>
        <fullName evidence="1">Uncharacterized protein</fullName>
    </submittedName>
</protein>
<dbReference type="RefSeq" id="WP_184678622.1">
    <property type="nucleotide sequence ID" value="NZ_JACHGY010000001.1"/>
</dbReference>
<comment type="caution">
    <text evidence="1">The sequence shown here is derived from an EMBL/GenBank/DDBJ whole genome shotgun (WGS) entry which is preliminary data.</text>
</comment>
<accession>A0A7X0LLL4</accession>
<proteinExistence type="predicted"/>
<evidence type="ECO:0000313" key="2">
    <source>
        <dbReference type="Proteomes" id="UP000541810"/>
    </source>
</evidence>